<evidence type="ECO:0000313" key="2">
    <source>
        <dbReference type="EMBL" id="RBP35315.1"/>
    </source>
</evidence>
<feature type="domain" description="Calcineurin-like phosphoesterase" evidence="1">
    <location>
        <begin position="22"/>
        <end position="248"/>
    </location>
</feature>
<organism evidence="2 3">
    <name type="scientific">Roseimicrobium gellanilyticum</name>
    <dbReference type="NCBI Taxonomy" id="748857"/>
    <lineage>
        <taxon>Bacteria</taxon>
        <taxon>Pseudomonadati</taxon>
        <taxon>Verrucomicrobiota</taxon>
        <taxon>Verrucomicrobiia</taxon>
        <taxon>Verrucomicrobiales</taxon>
        <taxon>Verrucomicrobiaceae</taxon>
        <taxon>Roseimicrobium</taxon>
    </lineage>
</organism>
<dbReference type="Proteomes" id="UP000253426">
    <property type="component" value="Unassembled WGS sequence"/>
</dbReference>
<dbReference type="Pfam" id="PF00149">
    <property type="entry name" value="Metallophos"/>
    <property type="match status" value="1"/>
</dbReference>
<protein>
    <submittedName>
        <fullName evidence="2">Calcineurin-like phosphoesterase family protein</fullName>
    </submittedName>
</protein>
<dbReference type="GO" id="GO:0016787">
    <property type="term" value="F:hydrolase activity"/>
    <property type="evidence" value="ECO:0007669"/>
    <property type="project" value="InterPro"/>
</dbReference>
<dbReference type="InterPro" id="IPR004843">
    <property type="entry name" value="Calcineurin-like_PHP"/>
</dbReference>
<dbReference type="InterPro" id="IPR051918">
    <property type="entry name" value="STPP_CPPED1"/>
</dbReference>
<dbReference type="PANTHER" id="PTHR43143">
    <property type="entry name" value="METALLOPHOSPHOESTERASE, CALCINEURIN SUPERFAMILY"/>
    <property type="match status" value="1"/>
</dbReference>
<evidence type="ECO:0000259" key="1">
    <source>
        <dbReference type="Pfam" id="PF00149"/>
    </source>
</evidence>
<proteinExistence type="predicted"/>
<dbReference type="Gene3D" id="3.60.21.10">
    <property type="match status" value="1"/>
</dbReference>
<reference evidence="2 3" key="1">
    <citation type="submission" date="2018-06" db="EMBL/GenBank/DDBJ databases">
        <title>Genomic Encyclopedia of Type Strains, Phase IV (KMG-IV): sequencing the most valuable type-strain genomes for metagenomic binning, comparative biology and taxonomic classification.</title>
        <authorList>
            <person name="Goeker M."/>
        </authorList>
    </citation>
    <scope>NUCLEOTIDE SEQUENCE [LARGE SCALE GENOMIC DNA]</scope>
    <source>
        <strain evidence="2 3">DSM 25532</strain>
    </source>
</reference>
<dbReference type="PANTHER" id="PTHR43143:SF1">
    <property type="entry name" value="SERINE_THREONINE-PROTEIN PHOSPHATASE CPPED1"/>
    <property type="match status" value="1"/>
</dbReference>
<accession>A0A366H0E8</accession>
<comment type="caution">
    <text evidence="2">The sequence shown here is derived from an EMBL/GenBank/DDBJ whole genome shotgun (WGS) entry which is preliminary data.</text>
</comment>
<evidence type="ECO:0000313" key="3">
    <source>
        <dbReference type="Proteomes" id="UP000253426"/>
    </source>
</evidence>
<gene>
    <name evidence="2" type="ORF">DES53_12311</name>
</gene>
<dbReference type="AlphaFoldDB" id="A0A366H0E8"/>
<dbReference type="EMBL" id="QNRR01000023">
    <property type="protein sequence ID" value="RBP35315.1"/>
    <property type="molecule type" value="Genomic_DNA"/>
</dbReference>
<dbReference type="SUPFAM" id="SSF56300">
    <property type="entry name" value="Metallo-dependent phosphatases"/>
    <property type="match status" value="1"/>
</dbReference>
<sequence length="361" mass="39586">MTAGAMGIQHVSAATQEQPGFTFALLGDLHFDRLEHHDFQWLAASGKPDHSQILRYSELTSAVMPKLFSAVKQQVHTDKATLVLQVGDLVEGLCGSEALARKQNEESLAFVKDAALGAPFLFTKGNHDVTGPGSEEAFRDVFHPFLNTAAAPFAGKLEPDHACYAITHGNAHFLFFDAYSKKSLGWLEAALAACTRRHVCVVIHPPVVPYGARATWNLYAKDKTSREKLLTLLGRRETIVLGGHIHKYSTLQRRTEGGGRFVQVAVSSVISPGAVKAKDELGAQDYTGDQIKVEPKHSPDTEPQRRAVYDAERPWVSQFAYADLPGFAMVRVQGEQVSLRMHAGSSGEAWREVDLMKVLKA</sequence>
<keyword evidence="3" id="KW-1185">Reference proteome</keyword>
<dbReference type="InterPro" id="IPR029052">
    <property type="entry name" value="Metallo-depent_PP-like"/>
</dbReference>
<name>A0A366H0E8_9BACT</name>